<comment type="caution">
    <text evidence="2">The sequence shown here is derived from an EMBL/GenBank/DDBJ whole genome shotgun (WGS) entry which is preliminary data.</text>
</comment>
<evidence type="ECO:0000256" key="1">
    <source>
        <dbReference type="SAM" id="MobiDB-lite"/>
    </source>
</evidence>
<evidence type="ECO:0000313" key="3">
    <source>
        <dbReference type="Proteomes" id="UP000735302"/>
    </source>
</evidence>
<protein>
    <submittedName>
        <fullName evidence="2">Uncharacterized protein</fullName>
    </submittedName>
</protein>
<feature type="region of interest" description="Disordered" evidence="1">
    <location>
        <begin position="52"/>
        <end position="72"/>
    </location>
</feature>
<proteinExistence type="predicted"/>
<name>A0AAV4CP81_9GAST</name>
<gene>
    <name evidence="2" type="ORF">PoB_006020300</name>
</gene>
<keyword evidence="3" id="KW-1185">Reference proteome</keyword>
<organism evidence="2 3">
    <name type="scientific">Plakobranchus ocellatus</name>
    <dbReference type="NCBI Taxonomy" id="259542"/>
    <lineage>
        <taxon>Eukaryota</taxon>
        <taxon>Metazoa</taxon>
        <taxon>Spiralia</taxon>
        <taxon>Lophotrochozoa</taxon>
        <taxon>Mollusca</taxon>
        <taxon>Gastropoda</taxon>
        <taxon>Heterobranchia</taxon>
        <taxon>Euthyneura</taxon>
        <taxon>Panpulmonata</taxon>
        <taxon>Sacoglossa</taxon>
        <taxon>Placobranchoidea</taxon>
        <taxon>Plakobranchidae</taxon>
        <taxon>Plakobranchus</taxon>
    </lineage>
</organism>
<dbReference type="EMBL" id="BLXT01006818">
    <property type="protein sequence ID" value="GFO33698.1"/>
    <property type="molecule type" value="Genomic_DNA"/>
</dbReference>
<evidence type="ECO:0000313" key="2">
    <source>
        <dbReference type="EMBL" id="GFO33698.1"/>
    </source>
</evidence>
<dbReference type="Proteomes" id="UP000735302">
    <property type="component" value="Unassembled WGS sequence"/>
</dbReference>
<dbReference type="AlphaFoldDB" id="A0AAV4CP81"/>
<reference evidence="2 3" key="1">
    <citation type="journal article" date="2021" name="Elife">
        <title>Chloroplast acquisition without the gene transfer in kleptoplastic sea slugs, Plakobranchus ocellatus.</title>
        <authorList>
            <person name="Maeda T."/>
            <person name="Takahashi S."/>
            <person name="Yoshida T."/>
            <person name="Shimamura S."/>
            <person name="Takaki Y."/>
            <person name="Nagai Y."/>
            <person name="Toyoda A."/>
            <person name="Suzuki Y."/>
            <person name="Arimoto A."/>
            <person name="Ishii H."/>
            <person name="Satoh N."/>
            <person name="Nishiyama T."/>
            <person name="Hasebe M."/>
            <person name="Maruyama T."/>
            <person name="Minagawa J."/>
            <person name="Obokata J."/>
            <person name="Shigenobu S."/>
        </authorList>
    </citation>
    <scope>NUCLEOTIDE SEQUENCE [LARGE SCALE GENOMIC DNA]</scope>
</reference>
<accession>A0AAV4CP81</accession>
<sequence>MRSKLAQSKSKIIILNRGGTNFSDEIYKTENRQQKPVHPPKDTDHNIWRQLEKQSQKHRKKQHKNNIPTNSTYYQIKHVGKFSRRPALRAQHSLKDIMHLP</sequence>